<evidence type="ECO:0000256" key="2">
    <source>
        <dbReference type="ARBA" id="ARBA00022729"/>
    </source>
</evidence>
<comment type="similarity">
    <text evidence="1">Belongs to the leucine-binding protein family.</text>
</comment>
<dbReference type="Proteomes" id="UP001500279">
    <property type="component" value="Unassembled WGS sequence"/>
</dbReference>
<dbReference type="Gene3D" id="3.40.50.2300">
    <property type="match status" value="2"/>
</dbReference>
<reference evidence="6" key="1">
    <citation type="journal article" date="2019" name="Int. J. Syst. Evol. Microbiol.">
        <title>The Global Catalogue of Microorganisms (GCM) 10K type strain sequencing project: providing services to taxonomists for standard genome sequencing and annotation.</title>
        <authorList>
            <consortium name="The Broad Institute Genomics Platform"/>
            <consortium name="The Broad Institute Genome Sequencing Center for Infectious Disease"/>
            <person name="Wu L."/>
            <person name="Ma J."/>
        </authorList>
    </citation>
    <scope>NUCLEOTIDE SEQUENCE [LARGE SCALE GENOMIC DNA]</scope>
    <source>
        <strain evidence="6">JCM 15503</strain>
    </source>
</reference>
<comment type="caution">
    <text evidence="5">The sequence shown here is derived from an EMBL/GenBank/DDBJ whole genome shotgun (WGS) entry which is preliminary data.</text>
</comment>
<gene>
    <name evidence="5" type="ORF">GCM10009107_42170</name>
</gene>
<dbReference type="Pfam" id="PF13458">
    <property type="entry name" value="Peripla_BP_6"/>
    <property type="match status" value="1"/>
</dbReference>
<keyword evidence="6" id="KW-1185">Reference proteome</keyword>
<dbReference type="InterPro" id="IPR028081">
    <property type="entry name" value="Leu-bd"/>
</dbReference>
<evidence type="ECO:0000313" key="6">
    <source>
        <dbReference type="Proteomes" id="UP001500279"/>
    </source>
</evidence>
<name>A0ABP3VMS0_9BURK</name>
<evidence type="ECO:0000313" key="5">
    <source>
        <dbReference type="EMBL" id="GAA0760080.1"/>
    </source>
</evidence>
<dbReference type="SUPFAM" id="SSF53822">
    <property type="entry name" value="Periplasmic binding protein-like I"/>
    <property type="match status" value="1"/>
</dbReference>
<evidence type="ECO:0000259" key="4">
    <source>
        <dbReference type="Pfam" id="PF13458"/>
    </source>
</evidence>
<accession>A0ABP3VMS0</accession>
<dbReference type="CDD" id="cd06326">
    <property type="entry name" value="PBP1_ABC_ligand_binding-like"/>
    <property type="match status" value="1"/>
</dbReference>
<sequence>MPFSRRLSRLLHAGLLSCSAMLLSAAPLARASDILIGQSAELSGEASAKDNVEGAEAYFRAVNARGGVNGSKIRLISLDDKRDPKLAVENTKTLIDDKNVIALFSYRSTPTVQAVLPMVQERKIPLVGPITGAAALRKPGNDYVYNLRASYADEAAKIVQQIGTMGISRVAVFFQEDAFGKEVRDHFETAIKSQKMTEVASASFNRQDMQVAPAVAKIAAAEPQAVLMACTPKGCALFIRAMRARGSHPQFIAVSNVNGQEFFTELASECRGVAISQVVPHPTNIGVAVVNEFQASRKGMESPPPVNFAAMEGFLNAKLLVEGLKRAGPNPTSAKLAAALDSFRDLDLGGVRVGFSPQERAGPRFVELTVLTEDCKVRR</sequence>
<dbReference type="PANTHER" id="PTHR47235">
    <property type="entry name" value="BLR6548 PROTEIN"/>
    <property type="match status" value="1"/>
</dbReference>
<evidence type="ECO:0000256" key="1">
    <source>
        <dbReference type="ARBA" id="ARBA00010062"/>
    </source>
</evidence>
<keyword evidence="2 3" id="KW-0732">Signal</keyword>
<feature type="signal peptide" evidence="3">
    <location>
        <begin position="1"/>
        <end position="31"/>
    </location>
</feature>
<protein>
    <submittedName>
        <fullName evidence="5">ABC transporter substrate-binding protein</fullName>
    </submittedName>
</protein>
<dbReference type="InterPro" id="IPR028082">
    <property type="entry name" value="Peripla_BP_I"/>
</dbReference>
<proteinExistence type="inferred from homology"/>
<evidence type="ECO:0000256" key="3">
    <source>
        <dbReference type="SAM" id="SignalP"/>
    </source>
</evidence>
<feature type="domain" description="Leucine-binding protein" evidence="4">
    <location>
        <begin position="36"/>
        <end position="358"/>
    </location>
</feature>
<dbReference type="EMBL" id="BAAAEW010000026">
    <property type="protein sequence ID" value="GAA0760080.1"/>
    <property type="molecule type" value="Genomic_DNA"/>
</dbReference>
<dbReference type="PANTHER" id="PTHR47235:SF1">
    <property type="entry name" value="BLR6548 PROTEIN"/>
    <property type="match status" value="1"/>
</dbReference>
<organism evidence="5 6">
    <name type="scientific">Ideonella azotifigens</name>
    <dbReference type="NCBI Taxonomy" id="513160"/>
    <lineage>
        <taxon>Bacteria</taxon>
        <taxon>Pseudomonadati</taxon>
        <taxon>Pseudomonadota</taxon>
        <taxon>Betaproteobacteria</taxon>
        <taxon>Burkholderiales</taxon>
        <taxon>Sphaerotilaceae</taxon>
        <taxon>Ideonella</taxon>
    </lineage>
</organism>
<feature type="chain" id="PRO_5046733766" evidence="3">
    <location>
        <begin position="32"/>
        <end position="379"/>
    </location>
</feature>